<dbReference type="InterPro" id="IPR005018">
    <property type="entry name" value="DOMON_domain"/>
</dbReference>
<dbReference type="CDD" id="cd09630">
    <property type="entry name" value="CDH_like_cytochrome"/>
    <property type="match status" value="1"/>
</dbReference>
<dbReference type="SMART" id="SM00664">
    <property type="entry name" value="DoH"/>
    <property type="match status" value="1"/>
</dbReference>
<dbReference type="Proteomes" id="UP000223968">
    <property type="component" value="Unassembled WGS sequence"/>
</dbReference>
<feature type="signal peptide" evidence="3">
    <location>
        <begin position="1"/>
        <end position="21"/>
    </location>
</feature>
<dbReference type="OrthoDB" id="19261at2759"/>
<feature type="chain" id="PRO_5013061234" description="DOMON domain-containing protein" evidence="3">
    <location>
        <begin position="22"/>
        <end position="396"/>
    </location>
</feature>
<feature type="domain" description="DOMON" evidence="4">
    <location>
        <begin position="64"/>
        <end position="154"/>
    </location>
</feature>
<keyword evidence="2" id="KW-1133">Transmembrane helix</keyword>
<feature type="region of interest" description="Disordered" evidence="1">
    <location>
        <begin position="373"/>
        <end position="396"/>
    </location>
</feature>
<evidence type="ECO:0000259" key="4">
    <source>
        <dbReference type="SMART" id="SM00664"/>
    </source>
</evidence>
<dbReference type="InterPro" id="IPR015920">
    <property type="entry name" value="Cellobiose_DH-like_cyt"/>
</dbReference>
<gene>
    <name evidence="5" type="ORF">AJ79_08465</name>
</gene>
<keyword evidence="2" id="KW-0812">Transmembrane</keyword>
<feature type="compositionally biased region" description="Basic and acidic residues" evidence="1">
    <location>
        <begin position="387"/>
        <end position="396"/>
    </location>
</feature>
<dbReference type="Pfam" id="PF16010">
    <property type="entry name" value="CDH-cyt"/>
    <property type="match status" value="1"/>
</dbReference>
<evidence type="ECO:0000256" key="2">
    <source>
        <dbReference type="SAM" id="Phobius"/>
    </source>
</evidence>
<evidence type="ECO:0000256" key="1">
    <source>
        <dbReference type="SAM" id="MobiDB-lite"/>
    </source>
</evidence>
<dbReference type="EMBL" id="PDNB01000200">
    <property type="protein sequence ID" value="PGG99605.1"/>
    <property type="molecule type" value="Genomic_DNA"/>
</dbReference>
<feature type="transmembrane region" description="Helical" evidence="2">
    <location>
        <begin position="207"/>
        <end position="231"/>
    </location>
</feature>
<organism evidence="5 6">
    <name type="scientific">Helicocarpus griseus UAMH5409</name>
    <dbReference type="NCBI Taxonomy" id="1447875"/>
    <lineage>
        <taxon>Eukaryota</taxon>
        <taxon>Fungi</taxon>
        <taxon>Dikarya</taxon>
        <taxon>Ascomycota</taxon>
        <taxon>Pezizomycotina</taxon>
        <taxon>Eurotiomycetes</taxon>
        <taxon>Eurotiomycetidae</taxon>
        <taxon>Onygenales</taxon>
        <taxon>Ajellomycetaceae</taxon>
        <taxon>Helicocarpus</taxon>
    </lineage>
</organism>
<evidence type="ECO:0000256" key="3">
    <source>
        <dbReference type="SAM" id="SignalP"/>
    </source>
</evidence>
<accession>A0A2B7WS52</accession>
<feature type="transmembrane region" description="Helical" evidence="2">
    <location>
        <begin position="346"/>
        <end position="369"/>
    </location>
</feature>
<dbReference type="Gene3D" id="2.60.40.1210">
    <property type="entry name" value="Cellobiose dehydrogenase, cytochrome domain"/>
    <property type="match status" value="1"/>
</dbReference>
<keyword evidence="6" id="KW-1185">Reference proteome</keyword>
<evidence type="ECO:0000313" key="5">
    <source>
        <dbReference type="EMBL" id="PGG99605.1"/>
    </source>
</evidence>
<evidence type="ECO:0000313" key="6">
    <source>
        <dbReference type="Proteomes" id="UP000223968"/>
    </source>
</evidence>
<reference evidence="5 6" key="1">
    <citation type="submission" date="2017-10" db="EMBL/GenBank/DDBJ databases">
        <title>Comparative genomics in systemic dimorphic fungi from Ajellomycetaceae.</title>
        <authorList>
            <person name="Munoz J.F."/>
            <person name="Mcewen J.G."/>
            <person name="Clay O.K."/>
            <person name="Cuomo C.A."/>
        </authorList>
    </citation>
    <scope>NUCLEOTIDE SEQUENCE [LARGE SCALE GENOMIC DNA]</scope>
    <source>
        <strain evidence="5 6">UAMH5409</strain>
    </source>
</reference>
<dbReference type="STRING" id="1447875.A0A2B7WS52"/>
<feature type="transmembrane region" description="Helical" evidence="2">
    <location>
        <begin position="275"/>
        <end position="294"/>
    </location>
</feature>
<feature type="transmembrane region" description="Helical" evidence="2">
    <location>
        <begin position="243"/>
        <end position="263"/>
    </location>
</feature>
<sequence length="396" mass="42284">MRLFSTVVAAATLASVPMAHSQTAEFRPSEAPGFSYRVNIPPSTASSGQGPIFFQMEAPSDVQWFALGQGTGMIDSNIFIAYAASADNVTISPRTGIGHRPPQPNPSVRLQLLEGSGISNGKIIANVQCDNCLSWQGGSMNPSDNQSPWIWAMKRGAPLNSADVNEGITIHDNKGTFTVDLTQAAGGNGGSASEGTSQSNSIAVRRAAHGIIMSVVFVILFPSFALGLFVIPYSKTASRIHAPLQLLTLCATIAGFGIGVSLARDMRKTDMYHPIIGYVVIAWLVLCQPALGYLHHRNYVRTHERSMFGIVHRWGGRTILTLAIINGGLGFMFAGIGTEGVPKAGVIVYGAIAGFMGVVYMIVATWGTLRRAKGSPRADNEPFFGRNEMKTGRNGR</sequence>
<proteinExistence type="predicted"/>
<feature type="transmembrane region" description="Helical" evidence="2">
    <location>
        <begin position="314"/>
        <end position="334"/>
    </location>
</feature>
<dbReference type="AlphaFoldDB" id="A0A2B7WS52"/>
<protein>
    <recommendedName>
        <fullName evidence="4">DOMON domain-containing protein</fullName>
    </recommendedName>
</protein>
<comment type="caution">
    <text evidence="5">The sequence shown here is derived from an EMBL/GenBank/DDBJ whole genome shotgun (WGS) entry which is preliminary data.</text>
</comment>
<dbReference type="CDD" id="cd08760">
    <property type="entry name" value="Cyt_b561_FRRS1_like"/>
    <property type="match status" value="1"/>
</dbReference>
<dbReference type="PANTHER" id="PTHR47797:SF1">
    <property type="entry name" value="CYTOCHROME B561 DOMAIN-CONTAINING PROTEIN-RELATED"/>
    <property type="match status" value="1"/>
</dbReference>
<dbReference type="PANTHER" id="PTHR47797">
    <property type="entry name" value="DEHYDROGENASE, PUTATIVE (AFU_ORTHOLOGUE AFUA_8G05805)-RELATED"/>
    <property type="match status" value="1"/>
</dbReference>
<keyword evidence="2" id="KW-0472">Membrane</keyword>
<name>A0A2B7WS52_9EURO</name>
<keyword evidence="3" id="KW-0732">Signal</keyword>
<dbReference type="SUPFAM" id="SSF49344">
    <property type="entry name" value="CBD9-like"/>
    <property type="match status" value="1"/>
</dbReference>